<evidence type="ECO:0000259" key="6">
    <source>
        <dbReference type="Pfam" id="PF02656"/>
    </source>
</evidence>
<name>W5TMP2_9NOCA</name>
<feature type="domain" description="DUF202" evidence="6">
    <location>
        <begin position="16"/>
        <end position="69"/>
    </location>
</feature>
<comment type="subcellular location">
    <subcellularLocation>
        <location evidence="1">Endomembrane system</location>
        <topology evidence="1">Multi-pass membrane protein</topology>
    </subcellularLocation>
</comment>
<feature type="transmembrane region" description="Helical" evidence="5">
    <location>
        <begin position="86"/>
        <end position="114"/>
    </location>
</feature>
<evidence type="ECO:0000313" key="7">
    <source>
        <dbReference type="EMBL" id="AHH20369.1"/>
    </source>
</evidence>
<accession>W5TMP2</accession>
<dbReference type="HOGENOM" id="CLU_2024311_0_0_11"/>
<dbReference type="STRING" id="1415166.NONO_c55890"/>
<evidence type="ECO:0000256" key="5">
    <source>
        <dbReference type="SAM" id="Phobius"/>
    </source>
</evidence>
<dbReference type="OrthoDB" id="4774462at2"/>
<dbReference type="GO" id="GO:0012505">
    <property type="term" value="C:endomembrane system"/>
    <property type="evidence" value="ECO:0007669"/>
    <property type="project" value="UniProtKB-SubCell"/>
</dbReference>
<evidence type="ECO:0000313" key="8">
    <source>
        <dbReference type="Proteomes" id="UP000019150"/>
    </source>
</evidence>
<proteinExistence type="predicted"/>
<keyword evidence="2 5" id="KW-0812">Transmembrane</keyword>
<feature type="transmembrane region" description="Helical" evidence="5">
    <location>
        <begin position="52"/>
        <end position="74"/>
    </location>
</feature>
<dbReference type="PATRIC" id="fig|1415166.3.peg.5759"/>
<evidence type="ECO:0000256" key="2">
    <source>
        <dbReference type="ARBA" id="ARBA00022692"/>
    </source>
</evidence>
<dbReference type="KEGG" id="nno:NONO_c55890"/>
<reference evidence="7 8" key="1">
    <citation type="journal article" date="2014" name="Appl. Environ. Microbiol.">
        <title>Insights into the Microbial Degradation of Rubber and Gutta-Percha by Analysis of the Complete Genome of Nocardia nova SH22a.</title>
        <authorList>
            <person name="Luo Q."/>
            <person name="Hiessl S."/>
            <person name="Poehlein A."/>
            <person name="Daniel R."/>
            <person name="Steinbuchel A."/>
        </authorList>
    </citation>
    <scope>NUCLEOTIDE SEQUENCE [LARGE SCALE GENOMIC DNA]</scope>
    <source>
        <strain evidence="7">SH22a</strain>
    </source>
</reference>
<keyword evidence="3 5" id="KW-1133">Transmembrane helix</keyword>
<keyword evidence="4 5" id="KW-0472">Membrane</keyword>
<dbReference type="Proteomes" id="UP000019150">
    <property type="component" value="Chromosome"/>
</dbReference>
<organism evidence="7 8">
    <name type="scientific">Nocardia nova SH22a</name>
    <dbReference type="NCBI Taxonomy" id="1415166"/>
    <lineage>
        <taxon>Bacteria</taxon>
        <taxon>Bacillati</taxon>
        <taxon>Actinomycetota</taxon>
        <taxon>Actinomycetes</taxon>
        <taxon>Mycobacteriales</taxon>
        <taxon>Nocardiaceae</taxon>
        <taxon>Nocardia</taxon>
    </lineage>
</organism>
<evidence type="ECO:0000256" key="1">
    <source>
        <dbReference type="ARBA" id="ARBA00004127"/>
    </source>
</evidence>
<evidence type="ECO:0000256" key="3">
    <source>
        <dbReference type="ARBA" id="ARBA00022989"/>
    </source>
</evidence>
<dbReference type="RefSeq" id="WP_025351735.1">
    <property type="nucleotide sequence ID" value="NZ_CP006850.1"/>
</dbReference>
<evidence type="ECO:0000256" key="4">
    <source>
        <dbReference type="ARBA" id="ARBA00023136"/>
    </source>
</evidence>
<feature type="transmembrane region" description="Helical" evidence="5">
    <location>
        <begin position="27"/>
        <end position="46"/>
    </location>
</feature>
<dbReference type="AlphaFoldDB" id="W5TMP2"/>
<dbReference type="InterPro" id="IPR003807">
    <property type="entry name" value="DUF202"/>
</dbReference>
<gene>
    <name evidence="7" type="ORF">NONO_c55890</name>
</gene>
<dbReference type="EMBL" id="CP006850">
    <property type="protein sequence ID" value="AHH20369.1"/>
    <property type="molecule type" value="Genomic_DNA"/>
</dbReference>
<protein>
    <submittedName>
        <fullName evidence="7">Putative membrane protein</fullName>
    </submittedName>
</protein>
<sequence length="122" mass="12508">MKRSSKPSPSAAPDRDPGLQAERTALAWWRTAIGAMATAVLFLHVATTREQTAILVLALLSTGVLAVVAVTCVLRGRSLRHPGGPGWADGTVAVLTVSAAIAVVGILAAAVSLLPPGQGWHL</sequence>
<dbReference type="Pfam" id="PF02656">
    <property type="entry name" value="DUF202"/>
    <property type="match status" value="1"/>
</dbReference>
<keyword evidence="8" id="KW-1185">Reference proteome</keyword>